<dbReference type="AlphaFoldDB" id="A0A1G6XYX0"/>
<feature type="region of interest" description="Disordered" evidence="1">
    <location>
        <begin position="1"/>
        <end position="55"/>
    </location>
</feature>
<keyword evidence="3" id="KW-1185">Reference proteome</keyword>
<accession>A0A1G6XYX0</accession>
<dbReference type="Proteomes" id="UP000199501">
    <property type="component" value="Unassembled WGS sequence"/>
</dbReference>
<sequence>MAPNGGEHRYGTQEYAGDRAADVQRGQRNMPQEDRSTSHEIQHSIAASQAAKLAPEVRMGDDRVVQPQNWASRTSTELFAAATQINNPTTADTLGRGFNESGNRLVEAANRLYEAVAKLEHAWQGAAADSARQALTPLAAQAGQAGVTAQYMGTAMARQATAAAAVKNLPQPVEFDASTELNKALANPNPIAGMADMAAKAEEAKAVKQEQVTYLENYTQAMTAVDSATPSFVPPETRIEGGGGDGGFRGGGGVDYRNGPGGGADLTPGGSGHTSPSGLTPGGQGGHTPNTPHAPSIPGAQTPGGLSSGTNAAGYTPPSSTTHVPNYSATGANPNLSGQGGGFGGGPFAGGRGGFGPGGGVGGAGGRGGAGLGARGGAGAFSAGDADGRGGRPGGPGLTAAEEAARARQGQGAGTGGRNASGMGAGAGGGRGQGDEDTEHQRPSYLIEPDPEDTFGTDQITAPPVIGQ</sequence>
<feature type="compositionally biased region" description="Gly residues" evidence="1">
    <location>
        <begin position="338"/>
        <end position="349"/>
    </location>
</feature>
<feature type="region of interest" description="Disordered" evidence="1">
    <location>
        <begin position="227"/>
        <end position="349"/>
    </location>
</feature>
<feature type="compositionally biased region" description="Basic and acidic residues" evidence="1">
    <location>
        <begin position="1"/>
        <end position="22"/>
    </location>
</feature>
<feature type="compositionally biased region" description="Polar residues" evidence="1">
    <location>
        <begin position="304"/>
        <end position="337"/>
    </location>
</feature>
<feature type="compositionally biased region" description="Gly residues" evidence="1">
    <location>
        <begin position="370"/>
        <end position="379"/>
    </location>
</feature>
<feature type="region of interest" description="Disordered" evidence="1">
    <location>
        <begin position="370"/>
        <end position="468"/>
    </location>
</feature>
<feature type="compositionally biased region" description="Gly residues" evidence="1">
    <location>
        <begin position="411"/>
        <end position="432"/>
    </location>
</feature>
<evidence type="ECO:0000313" key="2">
    <source>
        <dbReference type="EMBL" id="SDD82873.1"/>
    </source>
</evidence>
<dbReference type="Gene3D" id="1.20.1260.20">
    <property type="entry name" value="PPE superfamily"/>
    <property type="match status" value="1"/>
</dbReference>
<protein>
    <recommendedName>
        <fullName evidence="4">PPE family protein</fullName>
    </recommendedName>
</protein>
<dbReference type="EMBL" id="FMZZ01000019">
    <property type="protein sequence ID" value="SDD82873.1"/>
    <property type="molecule type" value="Genomic_DNA"/>
</dbReference>
<evidence type="ECO:0000256" key="1">
    <source>
        <dbReference type="SAM" id="MobiDB-lite"/>
    </source>
</evidence>
<evidence type="ECO:0008006" key="4">
    <source>
        <dbReference type="Google" id="ProtNLM"/>
    </source>
</evidence>
<evidence type="ECO:0000313" key="3">
    <source>
        <dbReference type="Proteomes" id="UP000199501"/>
    </source>
</evidence>
<dbReference type="RefSeq" id="WP_091456652.1">
    <property type="nucleotide sequence ID" value="NZ_FMZZ01000019.1"/>
</dbReference>
<proteinExistence type="predicted"/>
<dbReference type="OrthoDB" id="3553863at2"/>
<feature type="compositionally biased region" description="Basic and acidic residues" evidence="1">
    <location>
        <begin position="31"/>
        <end position="42"/>
    </location>
</feature>
<name>A0A1G6XYX0_9PSEU</name>
<organism evidence="2 3">
    <name type="scientific">Actinokineospora iranica</name>
    <dbReference type="NCBI Taxonomy" id="1271860"/>
    <lineage>
        <taxon>Bacteria</taxon>
        <taxon>Bacillati</taxon>
        <taxon>Actinomycetota</taxon>
        <taxon>Actinomycetes</taxon>
        <taxon>Pseudonocardiales</taxon>
        <taxon>Pseudonocardiaceae</taxon>
        <taxon>Actinokineospora</taxon>
    </lineage>
</organism>
<feature type="compositionally biased region" description="Gly residues" evidence="1">
    <location>
        <begin position="240"/>
        <end position="272"/>
    </location>
</feature>
<dbReference type="InterPro" id="IPR038332">
    <property type="entry name" value="PPE_sf"/>
</dbReference>
<dbReference type="STRING" id="1271860.SAMN05216174_11952"/>
<gene>
    <name evidence="2" type="ORF">SAMN05216174_11952</name>
</gene>
<reference evidence="3" key="1">
    <citation type="submission" date="2016-10" db="EMBL/GenBank/DDBJ databases">
        <authorList>
            <person name="Varghese N."/>
            <person name="Submissions S."/>
        </authorList>
    </citation>
    <scope>NUCLEOTIDE SEQUENCE [LARGE SCALE GENOMIC DNA]</scope>
    <source>
        <strain evidence="3">IBRC-M 10403</strain>
    </source>
</reference>